<proteinExistence type="predicted"/>
<dbReference type="GO" id="GO:0006260">
    <property type="term" value="P:DNA replication"/>
    <property type="evidence" value="ECO:0007669"/>
    <property type="project" value="TreeGrafter"/>
</dbReference>
<keyword evidence="2" id="KW-0547">Nucleotide-binding</keyword>
<dbReference type="InterPro" id="IPR027417">
    <property type="entry name" value="P-loop_NTPase"/>
</dbReference>
<dbReference type="Proteomes" id="UP001357733">
    <property type="component" value="Unassembled WGS sequence"/>
</dbReference>
<reference evidence="2 3" key="1">
    <citation type="submission" date="2024-01" db="EMBL/GenBank/DDBJ databases">
        <title>Complete genome sequence of Citroniella saccharovorans strain M6.X9, isolated from human fecal sample.</title>
        <authorList>
            <person name="Cheng G."/>
            <person name="Westerholm M."/>
            <person name="Schnurer A."/>
        </authorList>
    </citation>
    <scope>NUCLEOTIDE SEQUENCE [LARGE SCALE GENOMIC DNA]</scope>
    <source>
        <strain evidence="2 3">DSM 29873</strain>
    </source>
</reference>
<protein>
    <submittedName>
        <fullName evidence="2">ATP-binding protein</fullName>
    </submittedName>
</protein>
<dbReference type="InterPro" id="IPR002611">
    <property type="entry name" value="IstB_ATP-bd"/>
</dbReference>
<gene>
    <name evidence="2" type="ORF">VLK81_00360</name>
</gene>
<dbReference type="RefSeq" id="WP_324618592.1">
    <property type="nucleotide sequence ID" value="NZ_JAYKOT010000001.1"/>
</dbReference>
<dbReference type="PANTHER" id="PTHR30050">
    <property type="entry name" value="CHROMOSOMAL REPLICATION INITIATOR PROTEIN DNAA"/>
    <property type="match status" value="1"/>
</dbReference>
<dbReference type="SUPFAM" id="SSF52540">
    <property type="entry name" value="P-loop containing nucleoside triphosphate hydrolases"/>
    <property type="match status" value="1"/>
</dbReference>
<feature type="domain" description="AAA+ ATPase" evidence="1">
    <location>
        <begin position="178"/>
        <end position="311"/>
    </location>
</feature>
<name>A0AAW9MRD6_9FIRM</name>
<sequence>MRINIYKKVNDTILSRKLEDKKNREIRKREVIKKVPEFRDLTKREGEILFELVSNIKNKEIKLKLEEELEIIKDKKKSLLEENGFSSDYLEMRYYCPICKDEGTIGTKNCSCKNELINKEIYKLSGLYNKIIYQNFDTFDLNIFRKNRKENEFISPYENMEGVVKIAKAFCQDFKNGRAKNIFFYGQVGTGKTFILNSISKEIMDSGKIVYYDTANSLFNLYTDYQFSNFEDKEKYRDKIGLVEKSDLLVIDDLGAEPLNSLKASIFLDILSKRSLSAKNVLISSNLSPYELENFYDERVRSRILGEYNCLEIFGDDLRMRSLGGMF</sequence>
<evidence type="ECO:0000259" key="1">
    <source>
        <dbReference type="SMART" id="SM00382"/>
    </source>
</evidence>
<accession>A0AAW9MRD6</accession>
<dbReference type="InterPro" id="IPR003593">
    <property type="entry name" value="AAA+_ATPase"/>
</dbReference>
<dbReference type="EMBL" id="JAYKOT010000001">
    <property type="protein sequence ID" value="MEB3428508.1"/>
    <property type="molecule type" value="Genomic_DNA"/>
</dbReference>
<comment type="caution">
    <text evidence="2">The sequence shown here is derived from an EMBL/GenBank/DDBJ whole genome shotgun (WGS) entry which is preliminary data.</text>
</comment>
<dbReference type="Pfam" id="PF01695">
    <property type="entry name" value="IstB_IS21"/>
    <property type="match status" value="1"/>
</dbReference>
<keyword evidence="2" id="KW-0067">ATP-binding</keyword>
<dbReference type="AlphaFoldDB" id="A0AAW9MRD6"/>
<evidence type="ECO:0000313" key="3">
    <source>
        <dbReference type="Proteomes" id="UP001357733"/>
    </source>
</evidence>
<dbReference type="NCBIfam" id="NF005304">
    <property type="entry name" value="PRK06835.1"/>
    <property type="match status" value="1"/>
</dbReference>
<evidence type="ECO:0000313" key="2">
    <source>
        <dbReference type="EMBL" id="MEB3428508.1"/>
    </source>
</evidence>
<dbReference type="Gene3D" id="3.40.50.300">
    <property type="entry name" value="P-loop containing nucleotide triphosphate hydrolases"/>
    <property type="match status" value="1"/>
</dbReference>
<keyword evidence="3" id="KW-1185">Reference proteome</keyword>
<dbReference type="SMART" id="SM00382">
    <property type="entry name" value="AAA"/>
    <property type="match status" value="1"/>
</dbReference>
<organism evidence="2 3">
    <name type="scientific">Citroniella saccharovorans</name>
    <dbReference type="NCBI Taxonomy" id="2053367"/>
    <lineage>
        <taxon>Bacteria</taxon>
        <taxon>Bacillati</taxon>
        <taxon>Bacillota</taxon>
        <taxon>Tissierellia</taxon>
        <taxon>Tissierellales</taxon>
        <taxon>Peptoniphilaceae</taxon>
        <taxon>Citroniella</taxon>
    </lineage>
</organism>
<dbReference type="CDD" id="cd00009">
    <property type="entry name" value="AAA"/>
    <property type="match status" value="1"/>
</dbReference>
<dbReference type="PANTHER" id="PTHR30050:SF4">
    <property type="entry name" value="ATP-BINDING PROTEIN RV3427C IN INSERTION SEQUENCE-RELATED"/>
    <property type="match status" value="1"/>
</dbReference>
<dbReference type="GO" id="GO:0005524">
    <property type="term" value="F:ATP binding"/>
    <property type="evidence" value="ECO:0007669"/>
    <property type="project" value="UniProtKB-KW"/>
</dbReference>